<gene>
    <name evidence="3" type="ORF">OLW01_05475</name>
</gene>
<dbReference type="SUPFAM" id="SSF56529">
    <property type="entry name" value="FAH"/>
    <property type="match status" value="1"/>
</dbReference>
<evidence type="ECO:0000259" key="2">
    <source>
        <dbReference type="Pfam" id="PF01557"/>
    </source>
</evidence>
<dbReference type="GO" id="GO:0016787">
    <property type="term" value="F:hydrolase activity"/>
    <property type="evidence" value="ECO:0007669"/>
    <property type="project" value="UniProtKB-KW"/>
</dbReference>
<dbReference type="Gene3D" id="3.90.850.10">
    <property type="entry name" value="Fumarylacetoacetase-like, C-terminal domain"/>
    <property type="match status" value="1"/>
</dbReference>
<dbReference type="EMBL" id="CP109965">
    <property type="protein sequence ID" value="WAJ71250.1"/>
    <property type="molecule type" value="Genomic_DNA"/>
</dbReference>
<name>A0ABY7APK9_9ALTE</name>
<accession>A0ABY7APK9</accession>
<dbReference type="PANTHER" id="PTHR11820">
    <property type="entry name" value="ACYLPYRUVASE"/>
    <property type="match status" value="1"/>
</dbReference>
<evidence type="ECO:0000313" key="3">
    <source>
        <dbReference type="EMBL" id="WAJ71250.1"/>
    </source>
</evidence>
<keyword evidence="1" id="KW-0479">Metal-binding</keyword>
<keyword evidence="4" id="KW-1185">Reference proteome</keyword>
<dbReference type="Proteomes" id="UP001163726">
    <property type="component" value="Chromosome"/>
</dbReference>
<evidence type="ECO:0000256" key="1">
    <source>
        <dbReference type="ARBA" id="ARBA00022723"/>
    </source>
</evidence>
<dbReference type="Pfam" id="PF01557">
    <property type="entry name" value="FAA_hydrolase"/>
    <property type="match status" value="1"/>
</dbReference>
<dbReference type="InterPro" id="IPR011234">
    <property type="entry name" value="Fumarylacetoacetase-like_C"/>
</dbReference>
<proteinExistence type="predicted"/>
<dbReference type="RefSeq" id="WP_268075727.1">
    <property type="nucleotide sequence ID" value="NZ_CP109965.1"/>
</dbReference>
<dbReference type="NCBIfam" id="NF007967">
    <property type="entry name" value="PRK10691.1"/>
    <property type="match status" value="1"/>
</dbReference>
<feature type="domain" description="Fumarylacetoacetase-like C-terminal" evidence="2">
    <location>
        <begin position="20"/>
        <end position="210"/>
    </location>
</feature>
<protein>
    <submittedName>
        <fullName evidence="3">Fumarylacetoacetate hydrolase family protein</fullName>
    </submittedName>
</protein>
<keyword evidence="3" id="KW-0378">Hydrolase</keyword>
<dbReference type="InterPro" id="IPR036663">
    <property type="entry name" value="Fumarylacetoacetase_C_sf"/>
</dbReference>
<sequence>MADYQHQNITGESIDLPVGKVVCIGGNYADHIKEMSSVVNDEAVFFIKPSTAIVPLTPSFDIPHNLGPCHNELEIAVLLKDKLKNADETQATDAIWRYGVALDLTLRQVQADLKKIGRPWERAKGFDGACPLSPFIAKDEFDDIQNVDFSLTVNQQVRQASNTKYMIRSIAKTLSQMSSCFTLLAGDVIITGTPAGVGPLDAGDKLELRLKPYSFYTQVSS</sequence>
<reference evidence="3" key="1">
    <citation type="submission" date="2022-10" db="EMBL/GenBank/DDBJ databases">
        <title>Catenovulum adriacola sp. nov. isolated in the Harbour of Susak.</title>
        <authorList>
            <person name="Schoch T."/>
            <person name="Reich S.J."/>
            <person name="Stoeferle S."/>
            <person name="Flaiz M."/>
            <person name="Kazda M."/>
            <person name="Riedel C.U."/>
            <person name="Duerre P."/>
        </authorList>
    </citation>
    <scope>NUCLEOTIDE SEQUENCE</scope>
    <source>
        <strain evidence="3">TS8</strain>
    </source>
</reference>
<organism evidence="3 4">
    <name type="scientific">Catenovulum adriaticum</name>
    <dbReference type="NCBI Taxonomy" id="2984846"/>
    <lineage>
        <taxon>Bacteria</taxon>
        <taxon>Pseudomonadati</taxon>
        <taxon>Pseudomonadota</taxon>
        <taxon>Gammaproteobacteria</taxon>
        <taxon>Alteromonadales</taxon>
        <taxon>Alteromonadaceae</taxon>
        <taxon>Catenovulum</taxon>
    </lineage>
</organism>
<dbReference type="PANTHER" id="PTHR11820:SF7">
    <property type="entry name" value="ACYLPYRUVASE FAHD1, MITOCHONDRIAL"/>
    <property type="match status" value="1"/>
</dbReference>
<evidence type="ECO:0000313" key="4">
    <source>
        <dbReference type="Proteomes" id="UP001163726"/>
    </source>
</evidence>